<proteinExistence type="inferred from homology"/>
<keyword evidence="2" id="KW-0031">Aminopeptidase</keyword>
<organism evidence="2 3">
    <name type="scientific">Prauserella marina</name>
    <dbReference type="NCBI Taxonomy" id="530584"/>
    <lineage>
        <taxon>Bacteria</taxon>
        <taxon>Bacillati</taxon>
        <taxon>Actinomycetota</taxon>
        <taxon>Actinomycetes</taxon>
        <taxon>Pseudonocardiales</taxon>
        <taxon>Pseudonocardiaceae</taxon>
        <taxon>Prauserella</taxon>
    </lineage>
</organism>
<protein>
    <submittedName>
        <fullName evidence="2">L-aminopeptidase/D-esterase</fullName>
    </submittedName>
</protein>
<reference evidence="2 3" key="1">
    <citation type="submission" date="2016-10" db="EMBL/GenBank/DDBJ databases">
        <authorList>
            <person name="de Groot N.N."/>
        </authorList>
    </citation>
    <scope>NUCLEOTIDE SEQUENCE [LARGE SCALE GENOMIC DNA]</scope>
    <source>
        <strain evidence="2 3">CGMCC 4.5506</strain>
    </source>
</reference>
<dbReference type="InterPro" id="IPR005321">
    <property type="entry name" value="Peptidase_S58_DmpA"/>
</dbReference>
<dbReference type="EMBL" id="FMZE01000001">
    <property type="protein sequence ID" value="SDC19401.1"/>
    <property type="molecule type" value="Genomic_DNA"/>
</dbReference>
<dbReference type="GO" id="GO:0004177">
    <property type="term" value="F:aminopeptidase activity"/>
    <property type="evidence" value="ECO:0007669"/>
    <property type="project" value="UniProtKB-KW"/>
</dbReference>
<dbReference type="InterPro" id="IPR016117">
    <property type="entry name" value="ArgJ-like_dom_sf"/>
</dbReference>
<dbReference type="PANTHER" id="PTHR36512:SF3">
    <property type="entry name" value="BLR5678 PROTEIN"/>
    <property type="match status" value="1"/>
</dbReference>
<dbReference type="PANTHER" id="PTHR36512">
    <property type="entry name" value="D-AMINOPEPTIDASE"/>
    <property type="match status" value="1"/>
</dbReference>
<dbReference type="Pfam" id="PF03576">
    <property type="entry name" value="Peptidase_S58"/>
    <property type="match status" value="1"/>
</dbReference>
<dbReference type="AlphaFoldDB" id="A0A1G6JL58"/>
<dbReference type="RefSeq" id="WP_245866019.1">
    <property type="nucleotide sequence ID" value="NZ_CP016353.1"/>
</dbReference>
<evidence type="ECO:0000256" key="1">
    <source>
        <dbReference type="ARBA" id="ARBA00007068"/>
    </source>
</evidence>
<gene>
    <name evidence="2" type="ORF">SAMN05421630_101767</name>
</gene>
<keyword evidence="3" id="KW-1185">Reference proteome</keyword>
<dbReference type="Proteomes" id="UP000199494">
    <property type="component" value="Unassembled WGS sequence"/>
</dbReference>
<dbReference type="STRING" id="530584.SAMN05421630_101767"/>
<keyword evidence="2" id="KW-0378">Hydrolase</keyword>
<evidence type="ECO:0000313" key="3">
    <source>
        <dbReference type="Proteomes" id="UP000199494"/>
    </source>
</evidence>
<keyword evidence="2" id="KW-0645">Protease</keyword>
<sequence>MSTVNADLNGAVSRRVTPSAYAPGAVANDDVSLTPQPSPGDAEVSFDLPGVFVGTAEYAEGPTGCTVIHIPEGARTAVDARGGAVGLSGGYDFHHAIVLAGGSVYGLEAAAGVSTELLHRAENRTHWAALQHVSGAVIYDFSARDTAIVPDAALGRAALGNAVEGRFPVGRCGAGRSASVGKIDFSRSEFAGQGAAFGRHGDLKVLVATVVNAVGVIVDRDGTVVRGNYHAESGLRHRPAVDYAAAVEEAGTARTASGNTTLTVVVTNAKLTDVALRQFATQVHSSMHRAIHPFHTELDGDTLFALTTDEVEPRGINPTGLGTLASELAWDAVLSSAR</sequence>
<dbReference type="Gene3D" id="3.60.70.12">
    <property type="entry name" value="L-amino peptidase D-ALA esterase/amidase"/>
    <property type="match status" value="1"/>
</dbReference>
<comment type="similarity">
    <text evidence="1">Belongs to the peptidase S58 family.</text>
</comment>
<accession>A0A1G6JL58</accession>
<name>A0A1G6JL58_9PSEU</name>
<dbReference type="CDD" id="cd02252">
    <property type="entry name" value="nylC_like"/>
    <property type="match status" value="1"/>
</dbReference>
<dbReference type="SUPFAM" id="SSF56266">
    <property type="entry name" value="DmpA/ArgJ-like"/>
    <property type="match status" value="1"/>
</dbReference>
<evidence type="ECO:0000313" key="2">
    <source>
        <dbReference type="EMBL" id="SDC19401.1"/>
    </source>
</evidence>